<reference evidence="2 3" key="1">
    <citation type="submission" date="2016-09" db="EMBL/GenBank/DDBJ databases">
        <title>Chromobacterium muskegensis sp. nov., an insecticidal bacterium isolated from Sphagnum bogs.</title>
        <authorList>
            <person name="Sparks M.E."/>
            <person name="Blackburn M.B."/>
            <person name="Gundersen-Rindal D.E."/>
            <person name="Mitchell A."/>
            <person name="Farrar R."/>
            <person name="Kuhar D."/>
        </authorList>
    </citation>
    <scope>NUCLEOTIDE SEQUENCE [LARGE SCALE GENOMIC DNA]</scope>
    <source>
        <strain evidence="2 3">37-2</strain>
    </source>
</reference>
<protein>
    <recommendedName>
        <fullName evidence="4">DUF1615 domain-containing protein</fullName>
    </recommendedName>
</protein>
<dbReference type="STRING" id="1903179.BI347_06885"/>
<proteinExistence type="predicted"/>
<dbReference type="AlphaFoldDB" id="A0A1S1X1J2"/>
<dbReference type="RefSeq" id="WP_071115570.1">
    <property type="nucleotide sequence ID" value="NZ_MKCS01000001.1"/>
</dbReference>
<feature type="signal peptide" evidence="1">
    <location>
        <begin position="1"/>
        <end position="24"/>
    </location>
</feature>
<evidence type="ECO:0008006" key="4">
    <source>
        <dbReference type="Google" id="ProtNLM"/>
    </source>
</evidence>
<comment type="caution">
    <text evidence="2">The sequence shown here is derived from an EMBL/GenBank/DDBJ whole genome shotgun (WGS) entry which is preliminary data.</text>
</comment>
<dbReference type="EMBL" id="MKCS01000001">
    <property type="protein sequence ID" value="OHX13260.1"/>
    <property type="molecule type" value="Genomic_DNA"/>
</dbReference>
<gene>
    <name evidence="2" type="ORF">BI347_06885</name>
</gene>
<sequence length="404" mass="43894">MKRTSLLLITALLAACASSRPLPAPEAEAIMPPSAAPVPADEPSPAPASAAPALALIAPTAIVPKPPLVSPDFIARSVPSGTRDRQGWIADIDNAFRHLRIPATVDNACALAAVIEQESSWQADPAVPGLSQIVWGKIEEKAHRYLVPLTVVKGALLKTSPNGQSYKARIDALRTEREMNLLFEDMSREAGKMGLPDMKNPIRTGGPMQVSVEFAEAHARIWPYPYPHRDSIRHQVFSRKGGVYFGAAILLQYPAPYQDMRYRFADFNAGRYSSRNAAFQAALSRIGGCKLALDGDLLNYQGGQPSGSQQAALAIAGRLDLSANAVLSDLKQEKSAAFGQSELYRRVFALAEKQAGRALPRATMPQIDLKSPKISRKLTTEWFAKRVDSRYRRCLAQWPAASAS</sequence>
<organism evidence="2 3">
    <name type="scientific">Chromobacterium sphagni</name>
    <dbReference type="NCBI Taxonomy" id="1903179"/>
    <lineage>
        <taxon>Bacteria</taxon>
        <taxon>Pseudomonadati</taxon>
        <taxon>Pseudomonadota</taxon>
        <taxon>Betaproteobacteria</taxon>
        <taxon>Neisseriales</taxon>
        <taxon>Chromobacteriaceae</taxon>
        <taxon>Chromobacterium</taxon>
    </lineage>
</organism>
<dbReference type="Pfam" id="PF07759">
    <property type="entry name" value="DUF1615"/>
    <property type="match status" value="1"/>
</dbReference>
<keyword evidence="1" id="KW-0732">Signal</keyword>
<name>A0A1S1X1J2_9NEIS</name>
<evidence type="ECO:0000256" key="1">
    <source>
        <dbReference type="SAM" id="SignalP"/>
    </source>
</evidence>
<dbReference type="OrthoDB" id="596976at2"/>
<evidence type="ECO:0000313" key="2">
    <source>
        <dbReference type="EMBL" id="OHX13260.1"/>
    </source>
</evidence>
<dbReference type="PROSITE" id="PS51257">
    <property type="entry name" value="PROKAR_LIPOPROTEIN"/>
    <property type="match status" value="1"/>
</dbReference>
<dbReference type="Proteomes" id="UP000180088">
    <property type="component" value="Unassembled WGS sequence"/>
</dbReference>
<accession>A0A1S1X1J2</accession>
<dbReference type="InterPro" id="IPR011673">
    <property type="entry name" value="DUF1615"/>
</dbReference>
<feature type="chain" id="PRO_5010189327" description="DUF1615 domain-containing protein" evidence="1">
    <location>
        <begin position="25"/>
        <end position="404"/>
    </location>
</feature>
<evidence type="ECO:0000313" key="3">
    <source>
        <dbReference type="Proteomes" id="UP000180088"/>
    </source>
</evidence>